<dbReference type="Gene3D" id="3.20.20.70">
    <property type="entry name" value="Aldolase class I"/>
    <property type="match status" value="1"/>
</dbReference>
<dbReference type="Pfam" id="PF13186">
    <property type="entry name" value="SPASM"/>
    <property type="match status" value="1"/>
</dbReference>
<keyword evidence="2" id="KW-0004">4Fe-4S</keyword>
<dbReference type="InterPro" id="IPR058240">
    <property type="entry name" value="rSAM_sf"/>
</dbReference>
<accession>W4LKG4</accession>
<proteinExistence type="predicted"/>
<reference evidence="4 5" key="1">
    <citation type="journal article" date="2014" name="Nature">
        <title>An environmental bacterial taxon with a large and distinct metabolic repertoire.</title>
        <authorList>
            <person name="Wilson M.C."/>
            <person name="Mori T."/>
            <person name="Ruckert C."/>
            <person name="Uria A.R."/>
            <person name="Helf M.J."/>
            <person name="Takada K."/>
            <person name="Gernert C."/>
            <person name="Steffens U.A."/>
            <person name="Heycke N."/>
            <person name="Schmitt S."/>
            <person name="Rinke C."/>
            <person name="Helfrich E.J."/>
            <person name="Brachmann A.O."/>
            <person name="Gurgui C."/>
            <person name="Wakimoto T."/>
            <person name="Kracht M."/>
            <person name="Crusemann M."/>
            <person name="Hentschel U."/>
            <person name="Abe I."/>
            <person name="Matsunaga S."/>
            <person name="Kalinowski J."/>
            <person name="Takeyama H."/>
            <person name="Piel J."/>
        </authorList>
    </citation>
    <scope>NUCLEOTIDE SEQUENCE [LARGE SCALE GENOMIC DNA]</scope>
    <source>
        <strain evidence="5">TSY1</strain>
    </source>
</reference>
<feature type="domain" description="4Fe4S-binding SPASM" evidence="3">
    <location>
        <begin position="159"/>
        <end position="215"/>
    </location>
</feature>
<dbReference type="PANTHER" id="PTHR43273:SF3">
    <property type="entry name" value="ANAEROBIC SULFATASE-MATURATING ENZYME HOMOLOG ASLB-RELATED"/>
    <property type="match status" value="1"/>
</dbReference>
<dbReference type="InterPro" id="IPR047207">
    <property type="entry name" value="SPASM_anSME"/>
</dbReference>
<sequence length="309" mass="35040">DDEWCRFLAAEQFAVGLSLDGPRALHDAYRVTKGQRPSHKQVMQGYRLLRQHKLPVDLLCVVHAENVQHPLEVYRFFKDIKAQYLSFIPLVEHFPTGGVGARSVPAEAFGTFLCTIFDEWVRQDIGRILVQMFEEAARPLFGQEHSLCIFRPTCGDVPVVEHNGDFYSCDHFVTPEHRLGNIRQTPLLNLFESPAQHAFGQAKRDTLPRYCQDCEVVAMCNGGCPKDRVIETPDGEAGLNFLCAGYKQFFTHARPYLRQLAALRRAGQPPQQLMQRLRAAEIPKRQTVGRNDPCPCGSGRKFKRCCLNA</sequence>
<dbReference type="CDD" id="cd21120">
    <property type="entry name" value="SPASM_anSME"/>
    <property type="match status" value="1"/>
</dbReference>
<evidence type="ECO:0000256" key="1">
    <source>
        <dbReference type="ARBA" id="ARBA00001966"/>
    </source>
</evidence>
<dbReference type="InterPro" id="IPR023867">
    <property type="entry name" value="Sulphatase_maturase_rSAM"/>
</dbReference>
<keyword evidence="5" id="KW-1185">Reference proteome</keyword>
<evidence type="ECO:0000313" key="4">
    <source>
        <dbReference type="EMBL" id="ETW97821.1"/>
    </source>
</evidence>
<keyword evidence="2" id="KW-0411">Iron-sulfur</keyword>
<dbReference type="InterPro" id="IPR023885">
    <property type="entry name" value="4Fe4S-binding_SPASM_dom"/>
</dbReference>
<dbReference type="InterPro" id="IPR013785">
    <property type="entry name" value="Aldolase_TIM"/>
</dbReference>
<dbReference type="NCBIfam" id="TIGR04085">
    <property type="entry name" value="rSAM_more_4Fe4S"/>
    <property type="match status" value="1"/>
</dbReference>
<keyword evidence="2" id="KW-0408">Iron</keyword>
<dbReference type="SUPFAM" id="SSF103642">
    <property type="entry name" value="Sec-C motif"/>
    <property type="match status" value="1"/>
</dbReference>
<gene>
    <name evidence="4" type="ORF">ETSY1_21195</name>
</gene>
<dbReference type="SUPFAM" id="SSF102114">
    <property type="entry name" value="Radical SAM enzymes"/>
    <property type="match status" value="1"/>
</dbReference>
<keyword evidence="2" id="KW-0479">Metal-binding</keyword>
<dbReference type="GO" id="GO:0016491">
    <property type="term" value="F:oxidoreductase activity"/>
    <property type="evidence" value="ECO:0007669"/>
    <property type="project" value="InterPro"/>
</dbReference>
<name>W4LKG4_ENTF1</name>
<comment type="caution">
    <text evidence="4">The sequence shown here is derived from an EMBL/GenBank/DDBJ whole genome shotgun (WGS) entry which is preliminary data.</text>
</comment>
<dbReference type="Pfam" id="PF02810">
    <property type="entry name" value="SEC-C"/>
    <property type="match status" value="1"/>
</dbReference>
<dbReference type="HOGENOM" id="CLU_898641_0_0_7"/>
<dbReference type="PANTHER" id="PTHR43273">
    <property type="entry name" value="ANAEROBIC SULFATASE-MATURATING ENZYME HOMOLOG ASLB-RELATED"/>
    <property type="match status" value="1"/>
</dbReference>
<dbReference type="InterPro" id="IPR004027">
    <property type="entry name" value="SEC_C_motif"/>
</dbReference>
<dbReference type="EMBL" id="AZHW01000614">
    <property type="protein sequence ID" value="ETW97821.1"/>
    <property type="molecule type" value="Genomic_DNA"/>
</dbReference>
<evidence type="ECO:0000256" key="2">
    <source>
        <dbReference type="ARBA" id="ARBA00022485"/>
    </source>
</evidence>
<comment type="cofactor">
    <cofactor evidence="1">
        <name>[4Fe-4S] cluster</name>
        <dbReference type="ChEBI" id="CHEBI:49883"/>
    </cofactor>
</comment>
<organism evidence="4 5">
    <name type="scientific">Entotheonella factor</name>
    <dbReference type="NCBI Taxonomy" id="1429438"/>
    <lineage>
        <taxon>Bacteria</taxon>
        <taxon>Pseudomonadati</taxon>
        <taxon>Nitrospinota/Tectimicrobiota group</taxon>
        <taxon>Candidatus Tectimicrobiota</taxon>
        <taxon>Candidatus Entotheonellia</taxon>
        <taxon>Candidatus Entotheonellales</taxon>
        <taxon>Candidatus Entotheonellaceae</taxon>
        <taxon>Candidatus Entotheonella</taxon>
    </lineage>
</organism>
<dbReference type="GO" id="GO:0051539">
    <property type="term" value="F:4 iron, 4 sulfur cluster binding"/>
    <property type="evidence" value="ECO:0007669"/>
    <property type="project" value="UniProtKB-KW"/>
</dbReference>
<evidence type="ECO:0000259" key="3">
    <source>
        <dbReference type="Pfam" id="PF13186"/>
    </source>
</evidence>
<dbReference type="AlphaFoldDB" id="W4LKG4"/>
<protein>
    <recommendedName>
        <fullName evidence="3">4Fe4S-binding SPASM domain-containing protein</fullName>
    </recommendedName>
</protein>
<evidence type="ECO:0000313" key="5">
    <source>
        <dbReference type="Proteomes" id="UP000019141"/>
    </source>
</evidence>
<dbReference type="Proteomes" id="UP000019141">
    <property type="component" value="Unassembled WGS sequence"/>
</dbReference>
<feature type="non-terminal residue" evidence="4">
    <location>
        <position position="1"/>
    </location>
</feature>